<proteinExistence type="predicted"/>
<dbReference type="EMBL" id="AQFM01000037">
    <property type="protein sequence ID" value="EOR07193.1"/>
    <property type="molecule type" value="Genomic_DNA"/>
</dbReference>
<gene>
    <name evidence="1" type="ORF">I593_02080</name>
</gene>
<organism evidence="1 2">
    <name type="scientific">Acinetobacter tandoii DSM 14970 = CIP 107469</name>
    <dbReference type="NCBI Taxonomy" id="1120927"/>
    <lineage>
        <taxon>Bacteria</taxon>
        <taxon>Pseudomonadati</taxon>
        <taxon>Pseudomonadota</taxon>
        <taxon>Gammaproteobacteria</taxon>
        <taxon>Moraxellales</taxon>
        <taxon>Moraxellaceae</taxon>
        <taxon>Acinetobacter</taxon>
    </lineage>
</organism>
<dbReference type="Proteomes" id="UP000016201">
    <property type="component" value="Unassembled WGS sequence"/>
</dbReference>
<keyword evidence="2" id="KW-1185">Reference proteome</keyword>
<evidence type="ECO:0000313" key="2">
    <source>
        <dbReference type="Proteomes" id="UP000016201"/>
    </source>
</evidence>
<comment type="caution">
    <text evidence="1">The sequence shown here is derived from an EMBL/GenBank/DDBJ whole genome shotgun (WGS) entry which is preliminary data.</text>
</comment>
<accession>R9AYC7</accession>
<dbReference type="AlphaFoldDB" id="R9AYC7"/>
<protein>
    <submittedName>
        <fullName evidence="1">Uncharacterized protein</fullName>
    </submittedName>
</protein>
<name>R9AYC7_9GAMM</name>
<sequence>MIQFTVLSSPALASFLYHPKLRHFTPIPTLLSYPVL</sequence>
<reference evidence="1 2" key="1">
    <citation type="submission" date="2013-03" db="EMBL/GenBank/DDBJ databases">
        <title>The Genome Sequence of Acinetobacter tandoii CIP 107469.</title>
        <authorList>
            <consortium name="The Broad Institute Genome Sequencing Platform"/>
            <consortium name="The Broad Institute Genome Sequencing Center for Infectious Disease"/>
            <person name="Cerqueira G."/>
            <person name="Feldgarden M."/>
            <person name="Courvalin P."/>
            <person name="Perichon B."/>
            <person name="Grillot-Courvalin C."/>
            <person name="Clermont D."/>
            <person name="Rocha E."/>
            <person name="Yoon E.-J."/>
            <person name="Nemec A."/>
            <person name="Walker B."/>
            <person name="Young S.K."/>
            <person name="Zeng Q."/>
            <person name="Gargeya S."/>
            <person name="Fitzgerald M."/>
            <person name="Haas B."/>
            <person name="Abouelleil A."/>
            <person name="Alvarado L."/>
            <person name="Arachchi H.M."/>
            <person name="Berlin A.M."/>
            <person name="Chapman S.B."/>
            <person name="Dewar J."/>
            <person name="Goldberg J."/>
            <person name="Griggs A."/>
            <person name="Gujja S."/>
            <person name="Hansen M."/>
            <person name="Howarth C."/>
            <person name="Imamovic A."/>
            <person name="Larimer J."/>
            <person name="McCowan C."/>
            <person name="Murphy C."/>
            <person name="Neiman D."/>
            <person name="Pearson M."/>
            <person name="Priest M."/>
            <person name="Roberts A."/>
            <person name="Saif S."/>
            <person name="Shea T."/>
            <person name="Sisk P."/>
            <person name="Sykes S."/>
            <person name="Wortman J."/>
            <person name="Nusbaum C."/>
            <person name="Birren B."/>
        </authorList>
    </citation>
    <scope>NUCLEOTIDE SEQUENCE [LARGE SCALE GENOMIC DNA]</scope>
    <source>
        <strain evidence="1 2">CIP 107469</strain>
    </source>
</reference>
<evidence type="ECO:0000313" key="1">
    <source>
        <dbReference type="EMBL" id="EOR07193.1"/>
    </source>
</evidence>